<dbReference type="AlphaFoldDB" id="A0A9W6SZ99"/>
<feature type="compositionally biased region" description="Low complexity" evidence="3">
    <location>
        <begin position="59"/>
        <end position="73"/>
    </location>
</feature>
<dbReference type="Pfam" id="PF08698">
    <property type="entry name" value="Fcf2"/>
    <property type="match status" value="1"/>
</dbReference>
<sequence length="266" mass="30642">MSKFSPILEGSTSQESSIITHENRDLSASATAANNTDIKIDLEFDDIFSELAKESKAISNKSHNNNTSNNGSNLDKLQRIKKEIDELPNISDKLLTKSKSKSNNISEISRELASEIKKTNDSVEDVISSTGDVKTKDKDVKIDRTKLKEEKTSKWFSIPKVELTSDLKRDLSILKNRSTLDPKRFYKKDNWQIPENFQFGTIVEDKSEFFSARLNKKQRSTTFTGELLKDSDKKQWFKRRYNEIQEKKQSGGKASYKKLQEKRRKF</sequence>
<dbReference type="InterPro" id="IPR014810">
    <property type="entry name" value="Fcf2_C"/>
</dbReference>
<evidence type="ECO:0000313" key="5">
    <source>
        <dbReference type="EMBL" id="GME70806.1"/>
    </source>
</evidence>
<dbReference type="EMBL" id="BSXN01000957">
    <property type="protein sequence ID" value="GME70806.1"/>
    <property type="molecule type" value="Genomic_DNA"/>
</dbReference>
<gene>
    <name evidence="5" type="ORF">Cboi02_000296600</name>
</gene>
<keyword evidence="6" id="KW-1185">Reference proteome</keyword>
<proteinExistence type="predicted"/>
<organism evidence="5 6">
    <name type="scientific">Candida boidinii</name>
    <name type="common">Yeast</name>
    <dbReference type="NCBI Taxonomy" id="5477"/>
    <lineage>
        <taxon>Eukaryota</taxon>
        <taxon>Fungi</taxon>
        <taxon>Dikarya</taxon>
        <taxon>Ascomycota</taxon>
        <taxon>Saccharomycotina</taxon>
        <taxon>Pichiomycetes</taxon>
        <taxon>Pichiales</taxon>
        <taxon>Pichiaceae</taxon>
        <taxon>Ogataea</taxon>
        <taxon>Ogataea/Candida clade</taxon>
    </lineage>
</organism>
<accession>A0A9W6SZ99</accession>
<dbReference type="PANTHER" id="PTHR21686:SF12">
    <property type="entry name" value="DEOXYNUCLEOTIDYLTRANSFERASE TERMINAL-INTERACTING PROTEIN 2"/>
    <property type="match status" value="1"/>
</dbReference>
<feature type="compositionally biased region" description="Polar residues" evidence="3">
    <location>
        <begin position="10"/>
        <end position="32"/>
    </location>
</feature>
<name>A0A9W6SZ99_CANBO</name>
<evidence type="ECO:0000256" key="2">
    <source>
        <dbReference type="ARBA" id="ARBA00023242"/>
    </source>
</evidence>
<dbReference type="Proteomes" id="UP001165120">
    <property type="component" value="Unassembled WGS sequence"/>
</dbReference>
<keyword evidence="2" id="KW-0539">Nucleus</keyword>
<dbReference type="InterPro" id="IPR039883">
    <property type="entry name" value="Fcf2/DNTTIP2"/>
</dbReference>
<evidence type="ECO:0000256" key="3">
    <source>
        <dbReference type="SAM" id="MobiDB-lite"/>
    </source>
</evidence>
<feature type="region of interest" description="Disordered" evidence="3">
    <location>
        <begin position="247"/>
        <end position="266"/>
    </location>
</feature>
<dbReference type="GO" id="GO:0003723">
    <property type="term" value="F:RNA binding"/>
    <property type="evidence" value="ECO:0007669"/>
    <property type="project" value="TreeGrafter"/>
</dbReference>
<dbReference type="GO" id="GO:0005730">
    <property type="term" value="C:nucleolus"/>
    <property type="evidence" value="ECO:0007669"/>
    <property type="project" value="UniProtKB-SubCell"/>
</dbReference>
<dbReference type="GO" id="GO:0006396">
    <property type="term" value="P:RNA processing"/>
    <property type="evidence" value="ECO:0007669"/>
    <property type="project" value="TreeGrafter"/>
</dbReference>
<feature type="domain" description="Fcf2 pre-rRNA processing C-terminal" evidence="4">
    <location>
        <begin position="148"/>
        <end position="240"/>
    </location>
</feature>
<feature type="region of interest" description="Disordered" evidence="3">
    <location>
        <begin position="1"/>
        <end position="32"/>
    </location>
</feature>
<evidence type="ECO:0000256" key="1">
    <source>
        <dbReference type="ARBA" id="ARBA00004604"/>
    </source>
</evidence>
<comment type="subcellular location">
    <subcellularLocation>
        <location evidence="1">Nucleus</location>
        <location evidence="1">Nucleolus</location>
    </subcellularLocation>
</comment>
<reference evidence="5" key="1">
    <citation type="submission" date="2023-04" db="EMBL/GenBank/DDBJ databases">
        <title>Candida boidinii NBRC 10035.</title>
        <authorList>
            <person name="Ichikawa N."/>
            <person name="Sato H."/>
            <person name="Tonouchi N."/>
        </authorList>
    </citation>
    <scope>NUCLEOTIDE SEQUENCE</scope>
    <source>
        <strain evidence="5">NBRC 10035</strain>
    </source>
</reference>
<feature type="region of interest" description="Disordered" evidence="3">
    <location>
        <begin position="55"/>
        <end position="75"/>
    </location>
</feature>
<comment type="caution">
    <text evidence="5">The sequence shown here is derived from an EMBL/GenBank/DDBJ whole genome shotgun (WGS) entry which is preliminary data.</text>
</comment>
<protein>
    <submittedName>
        <fullName evidence="5">Unnamed protein product</fullName>
    </submittedName>
</protein>
<dbReference type="PANTHER" id="PTHR21686">
    <property type="entry name" value="DEOXYNUCLEOTIDYLTRANSFERASE TERMINAL-INTERACTING PROTEIN 2"/>
    <property type="match status" value="1"/>
</dbReference>
<evidence type="ECO:0000313" key="6">
    <source>
        <dbReference type="Proteomes" id="UP001165120"/>
    </source>
</evidence>
<evidence type="ECO:0000259" key="4">
    <source>
        <dbReference type="Pfam" id="PF08698"/>
    </source>
</evidence>